<comment type="subcellular location">
    <subcellularLocation>
        <location evidence="1">Membrane</location>
        <topology evidence="1">Multi-pass membrane protein</topology>
    </subcellularLocation>
</comment>
<keyword evidence="9" id="KW-1185">Reference proteome</keyword>
<keyword evidence="2 6" id="KW-0812">Transmembrane</keyword>
<evidence type="ECO:0000313" key="9">
    <source>
        <dbReference type="Proteomes" id="UP000799777"/>
    </source>
</evidence>
<keyword evidence="4 6" id="KW-0472">Membrane</keyword>
<dbReference type="Pfam" id="PF20684">
    <property type="entry name" value="Fung_rhodopsin"/>
    <property type="match status" value="1"/>
</dbReference>
<feature type="transmembrane region" description="Helical" evidence="6">
    <location>
        <begin position="116"/>
        <end position="136"/>
    </location>
</feature>
<feature type="transmembrane region" description="Helical" evidence="6">
    <location>
        <begin position="148"/>
        <end position="166"/>
    </location>
</feature>
<feature type="transmembrane region" description="Helical" evidence="6">
    <location>
        <begin position="67"/>
        <end position="89"/>
    </location>
</feature>
<dbReference type="AlphaFoldDB" id="A0A9P4LGP0"/>
<accession>A0A9P4LGP0</accession>
<feature type="non-terminal residue" evidence="8">
    <location>
        <position position="211"/>
    </location>
</feature>
<comment type="caution">
    <text evidence="8">The sequence shown here is derived from an EMBL/GenBank/DDBJ whole genome shotgun (WGS) entry which is preliminary data.</text>
</comment>
<feature type="transmembrane region" description="Helical" evidence="6">
    <location>
        <begin position="186"/>
        <end position="210"/>
    </location>
</feature>
<evidence type="ECO:0000256" key="3">
    <source>
        <dbReference type="ARBA" id="ARBA00022989"/>
    </source>
</evidence>
<dbReference type="InterPro" id="IPR052337">
    <property type="entry name" value="SAT4-like"/>
</dbReference>
<evidence type="ECO:0000256" key="2">
    <source>
        <dbReference type="ARBA" id="ARBA00022692"/>
    </source>
</evidence>
<reference evidence="8" key="1">
    <citation type="journal article" date="2020" name="Stud. Mycol.">
        <title>101 Dothideomycetes genomes: a test case for predicting lifestyles and emergence of pathogens.</title>
        <authorList>
            <person name="Haridas S."/>
            <person name="Albert R."/>
            <person name="Binder M."/>
            <person name="Bloem J."/>
            <person name="Labutti K."/>
            <person name="Salamov A."/>
            <person name="Andreopoulos B."/>
            <person name="Baker S."/>
            <person name="Barry K."/>
            <person name="Bills G."/>
            <person name="Bluhm B."/>
            <person name="Cannon C."/>
            <person name="Castanera R."/>
            <person name="Culley D."/>
            <person name="Daum C."/>
            <person name="Ezra D."/>
            <person name="Gonzalez J."/>
            <person name="Henrissat B."/>
            <person name="Kuo A."/>
            <person name="Liang C."/>
            <person name="Lipzen A."/>
            <person name="Lutzoni F."/>
            <person name="Magnuson J."/>
            <person name="Mondo S."/>
            <person name="Nolan M."/>
            <person name="Ohm R."/>
            <person name="Pangilinan J."/>
            <person name="Park H.-J."/>
            <person name="Ramirez L."/>
            <person name="Alfaro M."/>
            <person name="Sun H."/>
            <person name="Tritt A."/>
            <person name="Yoshinaga Y."/>
            <person name="Zwiers L.-H."/>
            <person name="Turgeon B."/>
            <person name="Goodwin S."/>
            <person name="Spatafora J."/>
            <person name="Crous P."/>
            <person name="Grigoriev I."/>
        </authorList>
    </citation>
    <scope>NUCLEOTIDE SEQUENCE</scope>
    <source>
        <strain evidence="8">CBS 110217</strain>
    </source>
</reference>
<sequence>PILFRLTAVGEKRMKPYSTLKEEHKLMVKIFFVNTLLFRLVLWTIKLSFFMPYKRLIEGLHNVYIKLWWAVVVVWFLSLVGSVISHLTACSSLKAWFTPGACQTPRGIHSQIASLYFTYAVDVLTDLMIMALPLRLIWTLTMPVTQKVGVLALFGIGTILIAIATLRVAQIGGKAQSSSQPLASWLALWVVIETSIAVVIGCCPAFVALIR</sequence>
<dbReference type="PANTHER" id="PTHR33048">
    <property type="entry name" value="PTH11-LIKE INTEGRAL MEMBRANE PROTEIN (AFU_ORTHOLOGUE AFUA_5G11245)"/>
    <property type="match status" value="1"/>
</dbReference>
<proteinExistence type="inferred from homology"/>
<gene>
    <name evidence="8" type="ORF">EK21DRAFT_10417</name>
</gene>
<organism evidence="8 9">
    <name type="scientific">Setomelanomma holmii</name>
    <dbReference type="NCBI Taxonomy" id="210430"/>
    <lineage>
        <taxon>Eukaryota</taxon>
        <taxon>Fungi</taxon>
        <taxon>Dikarya</taxon>
        <taxon>Ascomycota</taxon>
        <taxon>Pezizomycotina</taxon>
        <taxon>Dothideomycetes</taxon>
        <taxon>Pleosporomycetidae</taxon>
        <taxon>Pleosporales</taxon>
        <taxon>Pleosporineae</taxon>
        <taxon>Phaeosphaeriaceae</taxon>
        <taxon>Setomelanomma</taxon>
    </lineage>
</organism>
<dbReference type="OrthoDB" id="2988756at2759"/>
<dbReference type="InterPro" id="IPR049326">
    <property type="entry name" value="Rhodopsin_dom_fungi"/>
</dbReference>
<keyword evidence="3 6" id="KW-1133">Transmembrane helix</keyword>
<feature type="non-terminal residue" evidence="8">
    <location>
        <position position="1"/>
    </location>
</feature>
<protein>
    <recommendedName>
        <fullName evidence="7">Rhodopsin domain-containing protein</fullName>
    </recommendedName>
</protein>
<dbReference type="Proteomes" id="UP000799777">
    <property type="component" value="Unassembled WGS sequence"/>
</dbReference>
<dbReference type="GO" id="GO:0016020">
    <property type="term" value="C:membrane"/>
    <property type="evidence" value="ECO:0007669"/>
    <property type="project" value="UniProtKB-SubCell"/>
</dbReference>
<evidence type="ECO:0000256" key="5">
    <source>
        <dbReference type="ARBA" id="ARBA00038359"/>
    </source>
</evidence>
<evidence type="ECO:0000259" key="7">
    <source>
        <dbReference type="Pfam" id="PF20684"/>
    </source>
</evidence>
<evidence type="ECO:0000313" key="8">
    <source>
        <dbReference type="EMBL" id="KAF2023384.1"/>
    </source>
</evidence>
<evidence type="ECO:0000256" key="4">
    <source>
        <dbReference type="ARBA" id="ARBA00023136"/>
    </source>
</evidence>
<feature type="domain" description="Rhodopsin" evidence="7">
    <location>
        <begin position="16"/>
        <end position="210"/>
    </location>
</feature>
<evidence type="ECO:0000256" key="1">
    <source>
        <dbReference type="ARBA" id="ARBA00004141"/>
    </source>
</evidence>
<evidence type="ECO:0000256" key="6">
    <source>
        <dbReference type="SAM" id="Phobius"/>
    </source>
</evidence>
<comment type="similarity">
    <text evidence="5">Belongs to the SAT4 family.</text>
</comment>
<dbReference type="EMBL" id="ML978354">
    <property type="protein sequence ID" value="KAF2023384.1"/>
    <property type="molecule type" value="Genomic_DNA"/>
</dbReference>
<name>A0A9P4LGP0_9PLEO</name>
<dbReference type="PANTHER" id="PTHR33048:SF146">
    <property type="entry name" value="INTEGRAL MEMBRANE PROTEIN"/>
    <property type="match status" value="1"/>
</dbReference>
<feature type="transmembrane region" description="Helical" evidence="6">
    <location>
        <begin position="26"/>
        <end position="46"/>
    </location>
</feature>